<comment type="subcellular location">
    <subcellularLocation>
        <location evidence="1">Cell outer membrane</location>
    </subcellularLocation>
</comment>
<feature type="coiled-coil region" evidence="6">
    <location>
        <begin position="303"/>
        <end position="337"/>
    </location>
</feature>
<evidence type="ECO:0000256" key="5">
    <source>
        <dbReference type="ARBA" id="ARBA00023237"/>
    </source>
</evidence>
<dbReference type="GO" id="GO:0015562">
    <property type="term" value="F:efflux transmembrane transporter activity"/>
    <property type="evidence" value="ECO:0007669"/>
    <property type="project" value="InterPro"/>
</dbReference>
<reference evidence="8" key="1">
    <citation type="submission" date="2020-11" db="EMBL/GenBank/DDBJ databases">
        <title>Halonatronomonas betainensis gen. nov., sp. nov. a novel haloalkaliphilic representative of the family Halanaerobiacae capable of betaine degradation.</title>
        <authorList>
            <person name="Boltyanskaya Y."/>
            <person name="Kevbrin V."/>
            <person name="Detkova E."/>
            <person name="Grouzdev D.S."/>
            <person name="Koziaeva V."/>
            <person name="Zhilina T."/>
        </authorList>
    </citation>
    <scope>NUCLEOTIDE SEQUENCE</scope>
    <source>
        <strain evidence="8">Z-7014</strain>
    </source>
</reference>
<evidence type="ECO:0000256" key="4">
    <source>
        <dbReference type="ARBA" id="ARBA00023136"/>
    </source>
</evidence>
<dbReference type="PANTHER" id="PTHR30026">
    <property type="entry name" value="OUTER MEMBRANE PROTEIN TOLC"/>
    <property type="match status" value="1"/>
</dbReference>
<accession>A0A931AS64</accession>
<keyword evidence="9" id="KW-1185">Reference proteome</keyword>
<feature type="compositionally biased region" description="Polar residues" evidence="7">
    <location>
        <begin position="53"/>
        <end position="66"/>
    </location>
</feature>
<dbReference type="Gene3D" id="1.20.1600.10">
    <property type="entry name" value="Outer membrane efflux proteins (OEP)"/>
    <property type="match status" value="1"/>
</dbReference>
<dbReference type="SUPFAM" id="SSF56954">
    <property type="entry name" value="Outer membrane efflux proteins (OEP)"/>
    <property type="match status" value="2"/>
</dbReference>
<dbReference type="PANTHER" id="PTHR30026:SF20">
    <property type="entry name" value="OUTER MEMBRANE PROTEIN TOLC"/>
    <property type="match status" value="1"/>
</dbReference>
<evidence type="ECO:0000256" key="3">
    <source>
        <dbReference type="ARBA" id="ARBA00022692"/>
    </source>
</evidence>
<keyword evidence="4" id="KW-0472">Membrane</keyword>
<dbReference type="RefSeq" id="WP_270454482.1">
    <property type="nucleotide sequence ID" value="NZ_JADPIE010000006.1"/>
</dbReference>
<feature type="region of interest" description="Disordered" evidence="7">
    <location>
        <begin position="41"/>
        <end position="68"/>
    </location>
</feature>
<keyword evidence="6" id="KW-0175">Coiled coil</keyword>
<evidence type="ECO:0000256" key="2">
    <source>
        <dbReference type="ARBA" id="ARBA00022452"/>
    </source>
</evidence>
<dbReference type="AlphaFoldDB" id="A0A931AS64"/>
<dbReference type="GO" id="GO:0015288">
    <property type="term" value="F:porin activity"/>
    <property type="evidence" value="ECO:0007669"/>
    <property type="project" value="TreeGrafter"/>
</dbReference>
<comment type="caution">
    <text evidence="8">The sequence shown here is derived from an EMBL/GenBank/DDBJ whole genome shotgun (WGS) entry which is preliminary data.</text>
</comment>
<dbReference type="GO" id="GO:0009279">
    <property type="term" value="C:cell outer membrane"/>
    <property type="evidence" value="ECO:0007669"/>
    <property type="project" value="UniProtKB-SubCell"/>
</dbReference>
<protein>
    <submittedName>
        <fullName evidence="8">TolC family protein</fullName>
    </submittedName>
</protein>
<evidence type="ECO:0000313" key="8">
    <source>
        <dbReference type="EMBL" id="MBF8437492.1"/>
    </source>
</evidence>
<feature type="coiled-coil region" evidence="6">
    <location>
        <begin position="213"/>
        <end position="271"/>
    </location>
</feature>
<feature type="region of interest" description="Disordered" evidence="7">
    <location>
        <begin position="418"/>
        <end position="468"/>
    </location>
</feature>
<evidence type="ECO:0000256" key="6">
    <source>
        <dbReference type="SAM" id="Coils"/>
    </source>
</evidence>
<dbReference type="EMBL" id="JADPIE010000006">
    <property type="protein sequence ID" value="MBF8437492.1"/>
    <property type="molecule type" value="Genomic_DNA"/>
</dbReference>
<evidence type="ECO:0000256" key="7">
    <source>
        <dbReference type="SAM" id="MobiDB-lite"/>
    </source>
</evidence>
<evidence type="ECO:0000313" key="9">
    <source>
        <dbReference type="Proteomes" id="UP000621436"/>
    </source>
</evidence>
<organism evidence="8 9">
    <name type="scientific">Halonatronomonas betaini</name>
    <dbReference type="NCBI Taxonomy" id="2778430"/>
    <lineage>
        <taxon>Bacteria</taxon>
        <taxon>Bacillati</taxon>
        <taxon>Bacillota</taxon>
        <taxon>Clostridia</taxon>
        <taxon>Halanaerobiales</taxon>
        <taxon>Halarsenatibacteraceae</taxon>
        <taxon>Halonatronomonas</taxon>
    </lineage>
</organism>
<keyword evidence="3" id="KW-0812">Transmembrane</keyword>
<dbReference type="Proteomes" id="UP000621436">
    <property type="component" value="Unassembled WGS sequence"/>
</dbReference>
<evidence type="ECO:0000256" key="1">
    <source>
        <dbReference type="ARBA" id="ARBA00004442"/>
    </source>
</evidence>
<gene>
    <name evidence="8" type="ORF">I0Q91_10395</name>
</gene>
<feature type="compositionally biased region" description="Low complexity" evidence="7">
    <location>
        <begin position="453"/>
        <end position="468"/>
    </location>
</feature>
<sequence>MKNKLLITFICLLLIISGIGLITATSSSGFNQTAAVAADGEAAETDSDASPGDNDSQAGQSNNQNEARLPDQASLQEIIDLALENNYGYSQLQYQLEEAEARKAQLEAGLDWRGDLLTDLELVNTPEVLKTVYDIAEEDIDDYLGFVNFTVAASRDIISDPETDFQREALELDISDSELELSRKEQELIVEVAGAYYDLKEAKTGQMLAERAVEISEKQLEQVQVLYEAEEATETDLKEVELEIEEARDGLETAKEMVSLARENLEQTLGEASLDSQQIDTLALAAAEEIDLPEKASPWPWDLEASKEIARDERLDLERLRQAIDLIDAEEARLKDEQSPDFTASFSYRPADIDILASVNLDDSGRLITSLTRVESNLPDLPELEDLDDEEVEQILEDLLELVDVSWDDFNDIDLDQNGIDLDAPDNQDSIDLGDMDQVQTSSQNNNNLEPMNTSNNSNSNSGSNSSSTWQISLGMEYNFYDSGLEEEQLREIEAERKGQLESLAEAESGIGLEVEAQWQELESAYRELRNSKSNLNLASRRLSDGDHLLETEMITEYEYNMLELNYYQASADVITAYYHLRQEQAELALALGLSADWYRGELGD</sequence>
<name>A0A931AS64_9FIRM</name>
<keyword evidence="5" id="KW-0998">Cell outer membrane</keyword>
<dbReference type="InterPro" id="IPR051906">
    <property type="entry name" value="TolC-like"/>
</dbReference>
<feature type="compositionally biased region" description="Polar residues" evidence="7">
    <location>
        <begin position="438"/>
        <end position="452"/>
    </location>
</feature>
<proteinExistence type="predicted"/>
<dbReference type="GO" id="GO:1990281">
    <property type="term" value="C:efflux pump complex"/>
    <property type="evidence" value="ECO:0007669"/>
    <property type="project" value="TreeGrafter"/>
</dbReference>
<keyword evidence="2" id="KW-1134">Transmembrane beta strand</keyword>